<proteinExistence type="predicted"/>
<keyword evidence="1" id="KW-0378">Hydrolase</keyword>
<evidence type="ECO:0000256" key="3">
    <source>
        <dbReference type="SAM" id="SignalP"/>
    </source>
</evidence>
<dbReference type="AlphaFoldDB" id="A0AAV5AHA4"/>
<dbReference type="PANTHER" id="PTHR37842:SF2">
    <property type="entry name" value="GYLCOSYL HYDROLASE 115 C-TERMINAL DOMAIN-CONTAINING PROTEIN"/>
    <property type="match status" value="1"/>
</dbReference>
<reference evidence="5" key="1">
    <citation type="submission" date="2021-10" db="EMBL/GenBank/DDBJ databases">
        <title>De novo Genome Assembly of Clathrus columnatus (Basidiomycota, Fungi) Using Illumina and Nanopore Sequence Data.</title>
        <authorList>
            <person name="Ogiso-Tanaka E."/>
            <person name="Itagaki H."/>
            <person name="Hosoya T."/>
            <person name="Hosaka K."/>
        </authorList>
    </citation>
    <scope>NUCLEOTIDE SEQUENCE</scope>
    <source>
        <strain evidence="5">MO-923</strain>
    </source>
</reference>
<dbReference type="GO" id="GO:0016787">
    <property type="term" value="F:hydrolase activity"/>
    <property type="evidence" value="ECO:0007669"/>
    <property type="project" value="UniProtKB-KW"/>
</dbReference>
<evidence type="ECO:0000256" key="1">
    <source>
        <dbReference type="ARBA" id="ARBA00022801"/>
    </source>
</evidence>
<evidence type="ECO:0000313" key="5">
    <source>
        <dbReference type="EMBL" id="GJJ14027.1"/>
    </source>
</evidence>
<sequence length="1045" mass="115021">MRFASFFTALAWFITSTTALSSSTNCVSTTSSSSSIPLVSGGKAAPIFVSEDEWPGVYRTVTDFVKDVNRVTGVTPKITNVTSSSGVSSQDGIPILVGTLGNSSLINAILSHAPSAAAPFKALNGSWEAYHAQIVSNPLPGVQKAYVIAGSDKRGTIYALYELSEQSETLTAHVHVYRWADVPIKTSKDLFLTSVACAHGTPDVKYRGIFLNDEQPALQNWAQEKFTNNYGGAGAGQAVGGDETYGASGDPTSPESGTNPATPFNRFFYTRLFELILRLKGNYLWPGRIFLAQWSSAFGVDDTHNQFLADLYGIVMGTSHEEPMMRSIPTEWNEFGSGPWDFSVNAANITQFWIVGTERAKGFEEIYTIGLRGDGDEPLAEGMDISLLENVISVQRGILSQVYNITDVAVIPQMWCLYSEFPIMAIELVSHSECRGKDGMRVEDDVTLLWTDDNWGNIIRFPVADERNRSGGAGVYYHVGDPRDYKWIQSTQLAKTWQQMSLAYERDARTIWVVNVGDMKPYEMAIEFFLTYGYDVSRFNQTNVNSFIDNWAAREFNLPASQANIVTEIMNNVTRWNMRRKPELLNSTTYSLINYREADIVLAGWEATVQSSTNIYNSLSESMKPAFFELVHHPVLASANLQQMWILAGRNNLYASQARLSTNNLADQVEELFETDYDLEVQYHSLLGGKWDHMMDQTHINYVYWQQPMQNVMPAVNRVPAKKQALPGPMRIALEASMGAWPGDDMFDCAQEYSCAPPDMLPLDPFTPVQSRWMDISAGGPNPFTWAVTSNVSWLSISPSHGSISTSNTDTRVELSVDWSKLSAGTSFASLIVSANATGQPVETQQIFFVANKTTVPSDFKGFVEGDGGISIVAAHTTRNVEVNGVTWTEIPNYGKTVSGMTPMPALGNNDANFSVGAGPSMEYDFYSFNNINGSVNVHVMVSPILNAYGLDRPVAFATQLDDDEPQAQYFIPMAPPGDLPPQWDTDDGWVANSIVDVVSTHIAAPGAHTLKVFMIEPAVVVEKIVIDTGGVRPSYLGPPESVQV</sequence>
<dbReference type="EMBL" id="BPWL01000009">
    <property type="protein sequence ID" value="GJJ14027.1"/>
    <property type="molecule type" value="Genomic_DNA"/>
</dbReference>
<feature type="signal peptide" evidence="3">
    <location>
        <begin position="1"/>
        <end position="19"/>
    </location>
</feature>
<organism evidence="5 6">
    <name type="scientific">Clathrus columnatus</name>
    <dbReference type="NCBI Taxonomy" id="1419009"/>
    <lineage>
        <taxon>Eukaryota</taxon>
        <taxon>Fungi</taxon>
        <taxon>Dikarya</taxon>
        <taxon>Basidiomycota</taxon>
        <taxon>Agaricomycotina</taxon>
        <taxon>Agaricomycetes</taxon>
        <taxon>Phallomycetidae</taxon>
        <taxon>Phallales</taxon>
        <taxon>Clathraceae</taxon>
        <taxon>Clathrus</taxon>
    </lineage>
</organism>
<dbReference type="Pfam" id="PF15979">
    <property type="entry name" value="Glyco_hydro_115"/>
    <property type="match status" value="1"/>
</dbReference>
<accession>A0AAV5AHA4</accession>
<gene>
    <name evidence="5" type="ORF">Clacol_008284</name>
</gene>
<feature type="compositionally biased region" description="Polar residues" evidence="2">
    <location>
        <begin position="250"/>
        <end position="259"/>
    </location>
</feature>
<name>A0AAV5AHA4_9AGAM</name>
<dbReference type="Gene3D" id="2.60.120.1620">
    <property type="match status" value="1"/>
</dbReference>
<dbReference type="Gene3D" id="1.20.58.2150">
    <property type="match status" value="1"/>
</dbReference>
<feature type="domain" description="Gylcosyl hydrolase 115 C-terminal" evidence="4">
    <location>
        <begin position="862"/>
        <end position="1041"/>
    </location>
</feature>
<dbReference type="Gene3D" id="3.20.20.520">
    <property type="entry name" value="Glycosyl hydrolase family 115"/>
    <property type="match status" value="1"/>
</dbReference>
<feature type="chain" id="PRO_5043540025" description="Gylcosyl hydrolase 115 C-terminal domain-containing protein" evidence="3">
    <location>
        <begin position="20"/>
        <end position="1045"/>
    </location>
</feature>
<dbReference type="Gene3D" id="3.30.379.10">
    <property type="entry name" value="Chitobiase/beta-hexosaminidase domain 2-like"/>
    <property type="match status" value="1"/>
</dbReference>
<keyword evidence="3" id="KW-0732">Signal</keyword>
<dbReference type="Proteomes" id="UP001050691">
    <property type="component" value="Unassembled WGS sequence"/>
</dbReference>
<dbReference type="InterPro" id="IPR041437">
    <property type="entry name" value="GH115_C"/>
</dbReference>
<keyword evidence="6" id="KW-1185">Reference proteome</keyword>
<dbReference type="InterPro" id="IPR042301">
    <property type="entry name" value="GH115_sf"/>
</dbReference>
<evidence type="ECO:0000259" key="4">
    <source>
        <dbReference type="Pfam" id="PF17829"/>
    </source>
</evidence>
<dbReference type="Pfam" id="PF17829">
    <property type="entry name" value="GH115_C"/>
    <property type="match status" value="1"/>
</dbReference>
<dbReference type="InterPro" id="IPR029018">
    <property type="entry name" value="Hex-like_dom2"/>
</dbReference>
<evidence type="ECO:0000313" key="6">
    <source>
        <dbReference type="Proteomes" id="UP001050691"/>
    </source>
</evidence>
<comment type="caution">
    <text evidence="5">The sequence shown here is derived from an EMBL/GenBank/DDBJ whole genome shotgun (WGS) entry which is preliminary data.</text>
</comment>
<dbReference type="PANTHER" id="PTHR37842">
    <property type="match status" value="1"/>
</dbReference>
<feature type="region of interest" description="Disordered" evidence="2">
    <location>
        <begin position="237"/>
        <end position="259"/>
    </location>
</feature>
<dbReference type="InterPro" id="IPR031924">
    <property type="entry name" value="GH115"/>
</dbReference>
<evidence type="ECO:0000256" key="2">
    <source>
        <dbReference type="SAM" id="MobiDB-lite"/>
    </source>
</evidence>
<protein>
    <recommendedName>
        <fullName evidence="4">Gylcosyl hydrolase 115 C-terminal domain-containing protein</fullName>
    </recommendedName>
</protein>